<organism evidence="2 3">
    <name type="scientific">Candidatus Roizmanbacteria bacterium RIFCSPLOWO2_01_FULL_37_12</name>
    <dbReference type="NCBI Taxonomy" id="1802056"/>
    <lineage>
        <taxon>Bacteria</taxon>
        <taxon>Candidatus Roizmaniibacteriota</taxon>
    </lineage>
</organism>
<sequence length="110" mass="13065">MKLHFKEIPIISRKKLTDYILSETHATGKFKAKFFRSLGFNETNIVIFEKELRKLFKYQEIKDAEISPYGTKYIIDGEIKTPIKKAVKIRTIWIIEKGQKRPRFITIYPV</sequence>
<protein>
    <recommendedName>
        <fullName evidence="1">DUF6883 domain-containing protein</fullName>
    </recommendedName>
</protein>
<gene>
    <name evidence="2" type="ORF">A2954_07175</name>
</gene>
<accession>A0A1F7IE52</accession>
<dbReference type="Pfam" id="PF21814">
    <property type="entry name" value="DUF6883"/>
    <property type="match status" value="1"/>
</dbReference>
<dbReference type="EMBL" id="MGAG01000010">
    <property type="protein sequence ID" value="OGK41634.1"/>
    <property type="molecule type" value="Genomic_DNA"/>
</dbReference>
<name>A0A1F7IE52_9BACT</name>
<evidence type="ECO:0000313" key="2">
    <source>
        <dbReference type="EMBL" id="OGK41634.1"/>
    </source>
</evidence>
<dbReference type="InterPro" id="IPR049250">
    <property type="entry name" value="DUF6883"/>
</dbReference>
<dbReference type="STRING" id="1802056.A2954_07175"/>
<comment type="caution">
    <text evidence="2">The sequence shown here is derived from an EMBL/GenBank/DDBJ whole genome shotgun (WGS) entry which is preliminary data.</text>
</comment>
<proteinExistence type="predicted"/>
<feature type="domain" description="DUF6883" evidence="1">
    <location>
        <begin position="9"/>
        <end position="109"/>
    </location>
</feature>
<dbReference type="Proteomes" id="UP000177698">
    <property type="component" value="Unassembled WGS sequence"/>
</dbReference>
<evidence type="ECO:0000313" key="3">
    <source>
        <dbReference type="Proteomes" id="UP000177698"/>
    </source>
</evidence>
<reference evidence="2 3" key="1">
    <citation type="journal article" date="2016" name="Nat. Commun.">
        <title>Thousands of microbial genomes shed light on interconnected biogeochemical processes in an aquifer system.</title>
        <authorList>
            <person name="Anantharaman K."/>
            <person name="Brown C.T."/>
            <person name="Hug L.A."/>
            <person name="Sharon I."/>
            <person name="Castelle C.J."/>
            <person name="Probst A.J."/>
            <person name="Thomas B.C."/>
            <person name="Singh A."/>
            <person name="Wilkins M.J."/>
            <person name="Karaoz U."/>
            <person name="Brodie E.L."/>
            <person name="Williams K.H."/>
            <person name="Hubbard S.S."/>
            <person name="Banfield J.F."/>
        </authorList>
    </citation>
    <scope>NUCLEOTIDE SEQUENCE [LARGE SCALE GENOMIC DNA]</scope>
</reference>
<evidence type="ECO:0000259" key="1">
    <source>
        <dbReference type="Pfam" id="PF21814"/>
    </source>
</evidence>
<dbReference type="AlphaFoldDB" id="A0A1F7IE52"/>